<feature type="transmembrane region" description="Helical" evidence="6">
    <location>
        <begin position="67"/>
        <end position="88"/>
    </location>
</feature>
<evidence type="ECO:0000256" key="2">
    <source>
        <dbReference type="ARBA" id="ARBA00022475"/>
    </source>
</evidence>
<feature type="transmembrane region" description="Helical" evidence="6">
    <location>
        <begin position="6"/>
        <end position="30"/>
    </location>
</feature>
<feature type="transmembrane region" description="Helical" evidence="6">
    <location>
        <begin position="136"/>
        <end position="160"/>
    </location>
</feature>
<evidence type="ECO:0000256" key="6">
    <source>
        <dbReference type="SAM" id="Phobius"/>
    </source>
</evidence>
<evidence type="ECO:0000256" key="3">
    <source>
        <dbReference type="ARBA" id="ARBA00022692"/>
    </source>
</evidence>
<feature type="transmembrane region" description="Helical" evidence="6">
    <location>
        <begin position="100"/>
        <end position="124"/>
    </location>
</feature>
<dbReference type="InterPro" id="IPR001123">
    <property type="entry name" value="LeuE-type"/>
</dbReference>
<accession>A0A7G9YDW6</accession>
<gene>
    <name evidence="7" type="ORF">ABPEKODN_00013</name>
</gene>
<dbReference type="PANTHER" id="PTHR38825">
    <property type="entry name" value="LYSINE EXPORTER PROTEIN (LYSE/YGGA)"/>
    <property type="match status" value="1"/>
</dbReference>
<proteinExistence type="predicted"/>
<feature type="transmembrane region" description="Helical" evidence="6">
    <location>
        <begin position="42"/>
        <end position="61"/>
    </location>
</feature>
<organism evidence="7">
    <name type="scientific">Candidatus Methanogaster sp. ANME-2c ERB4</name>
    <dbReference type="NCBI Taxonomy" id="2759911"/>
    <lineage>
        <taxon>Archaea</taxon>
        <taxon>Methanobacteriati</taxon>
        <taxon>Methanobacteriota</taxon>
        <taxon>Stenosarchaea group</taxon>
        <taxon>Methanomicrobia</taxon>
        <taxon>Methanosarcinales</taxon>
        <taxon>ANME-2 cluster</taxon>
        <taxon>Candidatus Methanogasteraceae</taxon>
        <taxon>Candidatus Methanogaster</taxon>
    </lineage>
</organism>
<dbReference type="GO" id="GO:0005886">
    <property type="term" value="C:plasma membrane"/>
    <property type="evidence" value="ECO:0007669"/>
    <property type="project" value="UniProtKB-SubCell"/>
</dbReference>
<protein>
    <submittedName>
        <fullName evidence="7">Uncharacterized protein</fullName>
    </submittedName>
</protein>
<name>A0A7G9YDW6_9EURY</name>
<dbReference type="AlphaFoldDB" id="A0A7G9YDW6"/>
<keyword evidence="2" id="KW-1003">Cell membrane</keyword>
<feature type="transmembrane region" description="Helical" evidence="6">
    <location>
        <begin position="180"/>
        <end position="197"/>
    </location>
</feature>
<sequence>MIIEFLAFGFLIGLTGAAVPGPMLFATINASLKKGWIAGPEIVLGHALVEVVICALLFLGFSIATDAVFRIVSIAGGGALVVFGMVTLNSSKGATFDVGGSGAGGAVAAGALTSVSNPYFLIWWLTIGNAMVMDGLAIGVAAAVLFVIGHWIADLAWFTLVSVSSSRGRLAMSDRTYKRMLVGCGVFLICFGMYYLAGVFV</sequence>
<keyword evidence="5 6" id="KW-0472">Membrane</keyword>
<evidence type="ECO:0000256" key="4">
    <source>
        <dbReference type="ARBA" id="ARBA00022989"/>
    </source>
</evidence>
<dbReference type="EMBL" id="MT631173">
    <property type="protein sequence ID" value="QNO46200.1"/>
    <property type="molecule type" value="Genomic_DNA"/>
</dbReference>
<reference evidence="7" key="1">
    <citation type="submission" date="2020-06" db="EMBL/GenBank/DDBJ databases">
        <title>Unique genomic features of the anaerobic methanotrophic archaea.</title>
        <authorList>
            <person name="Chadwick G.L."/>
            <person name="Skennerton C.T."/>
            <person name="Laso-Perez R."/>
            <person name="Leu A.O."/>
            <person name="Speth D.R."/>
            <person name="Yu H."/>
            <person name="Morgan-Lang C."/>
            <person name="Hatzenpichler R."/>
            <person name="Goudeau D."/>
            <person name="Malmstrom R."/>
            <person name="Brazelton W.J."/>
            <person name="Woyke T."/>
            <person name="Hallam S.J."/>
            <person name="Tyson G.W."/>
            <person name="Wegener G."/>
            <person name="Boetius A."/>
            <person name="Orphan V."/>
        </authorList>
    </citation>
    <scope>NUCLEOTIDE SEQUENCE</scope>
</reference>
<keyword evidence="3 6" id="KW-0812">Transmembrane</keyword>
<evidence type="ECO:0000256" key="5">
    <source>
        <dbReference type="ARBA" id="ARBA00023136"/>
    </source>
</evidence>
<comment type="subcellular location">
    <subcellularLocation>
        <location evidence="1">Cell membrane</location>
        <topology evidence="1">Multi-pass membrane protein</topology>
    </subcellularLocation>
</comment>
<dbReference type="GO" id="GO:0006865">
    <property type="term" value="P:amino acid transport"/>
    <property type="evidence" value="ECO:0007669"/>
    <property type="project" value="InterPro"/>
</dbReference>
<dbReference type="Pfam" id="PF01810">
    <property type="entry name" value="LysE"/>
    <property type="match status" value="1"/>
</dbReference>
<dbReference type="PANTHER" id="PTHR38825:SF1">
    <property type="entry name" value="TRANSPORTER, LYSE FAMILY"/>
    <property type="match status" value="1"/>
</dbReference>
<evidence type="ECO:0000256" key="1">
    <source>
        <dbReference type="ARBA" id="ARBA00004651"/>
    </source>
</evidence>
<evidence type="ECO:0000313" key="7">
    <source>
        <dbReference type="EMBL" id="QNO46200.1"/>
    </source>
</evidence>
<keyword evidence="4 6" id="KW-1133">Transmembrane helix</keyword>